<dbReference type="VEuPathDB" id="ToxoDB:ENH_00084650"/>
<evidence type="ECO:0000313" key="3">
    <source>
        <dbReference type="Proteomes" id="UP000030754"/>
    </source>
</evidence>
<protein>
    <submittedName>
        <fullName evidence="2">Uncharacterized protein</fullName>
    </submittedName>
</protein>
<dbReference type="Proteomes" id="UP000030754">
    <property type="component" value="Unassembled WGS sequence"/>
</dbReference>
<name>U6MLM0_9EIME</name>
<gene>
    <name evidence="2" type="ORF">ENH_00084650</name>
</gene>
<feature type="region of interest" description="Disordered" evidence="1">
    <location>
        <begin position="55"/>
        <end position="74"/>
    </location>
</feature>
<dbReference type="OrthoDB" id="10557746at2759"/>
<dbReference type="EMBL" id="HG723033">
    <property type="protein sequence ID" value="CDJ64921.1"/>
    <property type="molecule type" value="Genomic_DNA"/>
</dbReference>
<keyword evidence="3" id="KW-1185">Reference proteome</keyword>
<reference evidence="2" key="2">
    <citation type="submission" date="2013-10" db="EMBL/GenBank/DDBJ databases">
        <authorList>
            <person name="Aslett M."/>
        </authorList>
    </citation>
    <scope>NUCLEOTIDE SEQUENCE [LARGE SCALE GENOMIC DNA]</scope>
    <source>
        <strain evidence="2">Houghton</strain>
    </source>
</reference>
<proteinExistence type="predicted"/>
<dbReference type="AlphaFoldDB" id="U6MLM0"/>
<evidence type="ECO:0000256" key="1">
    <source>
        <dbReference type="SAM" id="MobiDB-lite"/>
    </source>
</evidence>
<dbReference type="GeneID" id="25478593"/>
<organism evidence="2 3">
    <name type="scientific">Eimeria necatrix</name>
    <dbReference type="NCBI Taxonomy" id="51315"/>
    <lineage>
        <taxon>Eukaryota</taxon>
        <taxon>Sar</taxon>
        <taxon>Alveolata</taxon>
        <taxon>Apicomplexa</taxon>
        <taxon>Conoidasida</taxon>
        <taxon>Coccidia</taxon>
        <taxon>Eucoccidiorida</taxon>
        <taxon>Eimeriorina</taxon>
        <taxon>Eimeriidae</taxon>
        <taxon>Eimeria</taxon>
    </lineage>
</organism>
<accession>U6MLM0</accession>
<reference evidence="2" key="1">
    <citation type="submission" date="2013-10" db="EMBL/GenBank/DDBJ databases">
        <title>Genomic analysis of the causative agents of coccidiosis in chickens.</title>
        <authorList>
            <person name="Reid A.J."/>
            <person name="Blake D."/>
            <person name="Billington K."/>
            <person name="Browne H."/>
            <person name="Dunn M."/>
            <person name="Hung S."/>
            <person name="Kawahara F."/>
            <person name="Miranda-Saavedra D."/>
            <person name="Mourier T."/>
            <person name="Nagra H."/>
            <person name="Otto T.D."/>
            <person name="Rawlings N."/>
            <person name="Sanchez A."/>
            <person name="Sanders M."/>
            <person name="Subramaniam C."/>
            <person name="Tay Y."/>
            <person name="Dear P."/>
            <person name="Doerig C."/>
            <person name="Gruber A."/>
            <person name="Parkinson J."/>
            <person name="Shirley M."/>
            <person name="Wan K.L."/>
            <person name="Berriman M."/>
            <person name="Tomley F."/>
            <person name="Pain A."/>
        </authorList>
    </citation>
    <scope>NUCLEOTIDE SEQUENCE [LARGE SCALE GENOMIC DNA]</scope>
    <source>
        <strain evidence="2">Houghton</strain>
    </source>
</reference>
<evidence type="ECO:0000313" key="2">
    <source>
        <dbReference type="EMBL" id="CDJ64921.1"/>
    </source>
</evidence>
<sequence>MMLRKCKDIVDKGWHRADGCIKASSSAPFSSYEGPDVAAEEFAYWVLAEEGRAAEFSTEDEAKPKEGTGEPQASPIGTVVHAWVHQGSAGALLLAQLAQQRQ</sequence>
<dbReference type="RefSeq" id="XP_013433388.1">
    <property type="nucleotide sequence ID" value="XM_013577934.1"/>
</dbReference>